<reference evidence="2" key="1">
    <citation type="submission" date="2020-01" db="EMBL/GenBank/DDBJ databases">
        <authorList>
            <consortium name="DOE Joint Genome Institute"/>
            <person name="Haridas S."/>
            <person name="Albert R."/>
            <person name="Binder M."/>
            <person name="Bloem J."/>
            <person name="Labutti K."/>
            <person name="Salamov A."/>
            <person name="Andreopoulos B."/>
            <person name="Baker S.E."/>
            <person name="Barry K."/>
            <person name="Bills G."/>
            <person name="Bluhm B.H."/>
            <person name="Cannon C."/>
            <person name="Castanera R."/>
            <person name="Culley D.E."/>
            <person name="Daum C."/>
            <person name="Ezra D."/>
            <person name="Gonzalez J.B."/>
            <person name="Henrissat B."/>
            <person name="Kuo A."/>
            <person name="Liang C."/>
            <person name="Lipzen A."/>
            <person name="Lutzoni F."/>
            <person name="Magnuson J."/>
            <person name="Mondo S."/>
            <person name="Nolan M."/>
            <person name="Ohm R."/>
            <person name="Pangilinan J."/>
            <person name="Park H.-J."/>
            <person name="Ramirez L."/>
            <person name="Alfaro M."/>
            <person name="Sun H."/>
            <person name="Tritt A."/>
            <person name="Yoshinaga Y."/>
            <person name="Zwiers L.-H."/>
            <person name="Turgeon B.G."/>
            <person name="Goodwin S.B."/>
            <person name="Spatafora J.W."/>
            <person name="Crous P.W."/>
            <person name="Grigoriev I.V."/>
        </authorList>
    </citation>
    <scope>NUCLEOTIDE SEQUENCE</scope>
    <source>
        <strain evidence="2">CBS 394.84</strain>
    </source>
</reference>
<dbReference type="InterPro" id="IPR053225">
    <property type="entry name" value="Acyl-CoA_N-acyltransferase"/>
</dbReference>
<sequence length="345" mass="38587">MQIYEHPATSPILRKALKALLPYSINLIYRSQHPSRTEDAHILSTFSPSVTKVPQCWAAAYLDRSMRPETELWIFAAGEKPHHHSSATQDFCSTCKRAVLLILDYMATLSIPPLHPNNIPALELAKQHEKEHPTPRPDGSYALSTGTYMRHLLEPKVVTLGCCHRAVVQICREVGILRFEFPGVDAELNKFIFEITELPETKELPKGLRWGEMREHDIAVVKERTSIPRSTKTLLSLNSVGVFEEEMDTPVAWAFLGLDGSLTALHTEEGYRGKGIAKAVAAKIFRQYAPGLAVNQEGNAYSHADVYVGNLQSESVCRSLGGKPMWKCFWVRINLEKARSLANSA</sequence>
<dbReference type="InterPro" id="IPR013653">
    <property type="entry name" value="GCN5-like_dom"/>
</dbReference>
<dbReference type="GO" id="GO:0016747">
    <property type="term" value="F:acyltransferase activity, transferring groups other than amino-acyl groups"/>
    <property type="evidence" value="ECO:0007669"/>
    <property type="project" value="InterPro"/>
</dbReference>
<gene>
    <name evidence="2" type="ORF">K460DRAFT_371847</name>
</gene>
<name>A0A9P4G6H7_9PLEO</name>
<organism evidence="2 3">
    <name type="scientific">Cucurbitaria berberidis CBS 394.84</name>
    <dbReference type="NCBI Taxonomy" id="1168544"/>
    <lineage>
        <taxon>Eukaryota</taxon>
        <taxon>Fungi</taxon>
        <taxon>Dikarya</taxon>
        <taxon>Ascomycota</taxon>
        <taxon>Pezizomycotina</taxon>
        <taxon>Dothideomycetes</taxon>
        <taxon>Pleosporomycetidae</taxon>
        <taxon>Pleosporales</taxon>
        <taxon>Pleosporineae</taxon>
        <taxon>Cucurbitariaceae</taxon>
        <taxon>Cucurbitaria</taxon>
    </lineage>
</organism>
<protein>
    <recommendedName>
        <fullName evidence="1">GCN5-related N-acetyltransferase Rv2170-like domain-containing protein</fullName>
    </recommendedName>
</protein>
<proteinExistence type="predicted"/>
<dbReference type="Gene3D" id="3.40.630.30">
    <property type="match status" value="1"/>
</dbReference>
<evidence type="ECO:0000313" key="2">
    <source>
        <dbReference type="EMBL" id="KAF1839898.1"/>
    </source>
</evidence>
<dbReference type="SUPFAM" id="SSF55729">
    <property type="entry name" value="Acyl-CoA N-acyltransferases (Nat)"/>
    <property type="match status" value="1"/>
</dbReference>
<dbReference type="Proteomes" id="UP000800039">
    <property type="component" value="Unassembled WGS sequence"/>
</dbReference>
<dbReference type="InterPro" id="IPR016181">
    <property type="entry name" value="Acyl_CoA_acyltransferase"/>
</dbReference>
<evidence type="ECO:0000259" key="1">
    <source>
        <dbReference type="Pfam" id="PF08445"/>
    </source>
</evidence>
<dbReference type="EMBL" id="ML976621">
    <property type="protein sequence ID" value="KAF1839898.1"/>
    <property type="molecule type" value="Genomic_DNA"/>
</dbReference>
<dbReference type="GeneID" id="63851689"/>
<feature type="domain" description="GCN5-related N-acetyltransferase Rv2170-like" evidence="1">
    <location>
        <begin position="239"/>
        <end position="331"/>
    </location>
</feature>
<dbReference type="Pfam" id="PF08445">
    <property type="entry name" value="FR47"/>
    <property type="match status" value="1"/>
</dbReference>
<evidence type="ECO:0000313" key="3">
    <source>
        <dbReference type="Proteomes" id="UP000800039"/>
    </source>
</evidence>
<dbReference type="AlphaFoldDB" id="A0A9P4G6H7"/>
<keyword evidence="3" id="KW-1185">Reference proteome</keyword>
<accession>A0A9P4G6H7</accession>
<dbReference type="PANTHER" id="PTHR20958">
    <property type="entry name" value="GLYCINE N-ACYLTRANSFERASE-LIKE PROTEIN"/>
    <property type="match status" value="1"/>
</dbReference>
<comment type="caution">
    <text evidence="2">The sequence shown here is derived from an EMBL/GenBank/DDBJ whole genome shotgun (WGS) entry which is preliminary data.</text>
</comment>
<dbReference type="PANTHER" id="PTHR20958:SF6">
    <property type="entry name" value="GLYCINE N-ACYLTRANSFERASE-LIKE PROTEIN"/>
    <property type="match status" value="1"/>
</dbReference>
<dbReference type="RefSeq" id="XP_040782461.1">
    <property type="nucleotide sequence ID" value="XM_040934438.1"/>
</dbReference>
<dbReference type="OrthoDB" id="61870at2759"/>